<organism evidence="1 2">
    <name type="scientific">Mycobacterium kansasii</name>
    <dbReference type="NCBI Taxonomy" id="1768"/>
    <lineage>
        <taxon>Bacteria</taxon>
        <taxon>Bacillati</taxon>
        <taxon>Actinomycetota</taxon>
        <taxon>Actinomycetes</taxon>
        <taxon>Mycobacteriales</taxon>
        <taxon>Mycobacteriaceae</taxon>
        <taxon>Mycobacterium</taxon>
    </lineage>
</organism>
<name>A0A1V3WXZ4_MYCKA</name>
<dbReference type="AlphaFoldDB" id="A0A1V3WXZ4"/>
<evidence type="ECO:0000313" key="1">
    <source>
        <dbReference type="EMBL" id="OOK71854.1"/>
    </source>
</evidence>
<evidence type="ECO:0000313" key="2">
    <source>
        <dbReference type="Proteomes" id="UP000189229"/>
    </source>
</evidence>
<protein>
    <submittedName>
        <fullName evidence="1">Uncharacterized protein</fullName>
    </submittedName>
</protein>
<dbReference type="Proteomes" id="UP000189229">
    <property type="component" value="Unassembled WGS sequence"/>
</dbReference>
<comment type="caution">
    <text evidence="1">The sequence shown here is derived from an EMBL/GenBank/DDBJ whole genome shotgun (WGS) entry which is preliminary data.</text>
</comment>
<proteinExistence type="predicted"/>
<sequence>MSKFSRGSAGRVTMNRVPDVSILKRIALLSFLGLCATGRGANSGQRLACGRRK</sequence>
<accession>A0A1V3WXZ4</accession>
<dbReference type="EMBL" id="MVBM01000005">
    <property type="protein sequence ID" value="OOK71854.1"/>
    <property type="molecule type" value="Genomic_DNA"/>
</dbReference>
<gene>
    <name evidence="1" type="ORF">BZL30_5974</name>
</gene>
<reference evidence="1 2" key="1">
    <citation type="submission" date="2017-02" db="EMBL/GenBank/DDBJ databases">
        <title>Complete genome sequences of Mycobacterium kansasii strains isolated from rhesus macaques.</title>
        <authorList>
            <person name="Panda A."/>
            <person name="Nagaraj S."/>
            <person name="Zhao X."/>
            <person name="Tettelin H."/>
            <person name="Detolla L.J."/>
        </authorList>
    </citation>
    <scope>NUCLEOTIDE SEQUENCE [LARGE SCALE GENOMIC DNA]</scope>
    <source>
        <strain evidence="1 2">11-3813</strain>
    </source>
</reference>